<dbReference type="EMBL" id="CP027845">
    <property type="protein sequence ID" value="AVP87746.1"/>
    <property type="molecule type" value="Genomic_DNA"/>
</dbReference>
<evidence type="ECO:0000313" key="2">
    <source>
        <dbReference type="Proteomes" id="UP000241762"/>
    </source>
</evidence>
<dbReference type="KEGG" id="ptc:phytr_8130"/>
<name>A0A2P1P904_9RICK</name>
<dbReference type="Gene3D" id="1.25.40.80">
    <property type="match status" value="1"/>
</dbReference>
<dbReference type="Pfam" id="PF04244">
    <property type="entry name" value="DPRP"/>
    <property type="match status" value="1"/>
</dbReference>
<dbReference type="OrthoDB" id="5288100at2"/>
<dbReference type="PANTHER" id="PTHR38657:SF1">
    <property type="entry name" value="SLR1343 PROTEIN"/>
    <property type="match status" value="1"/>
</dbReference>
<gene>
    <name evidence="1" type="ORF">phytr_8130</name>
</gene>
<dbReference type="Gene3D" id="1.10.10.1710">
    <property type="entry name" value="Deoxyribodipyrimidine photolyase-related"/>
    <property type="match status" value="1"/>
</dbReference>
<dbReference type="PANTHER" id="PTHR38657">
    <property type="entry name" value="SLR1343 PROTEIN"/>
    <property type="match status" value="1"/>
</dbReference>
<keyword evidence="2" id="KW-1185">Reference proteome</keyword>
<dbReference type="SUPFAM" id="SSF48173">
    <property type="entry name" value="Cryptochrome/photolyase FAD-binding domain"/>
    <property type="match status" value="1"/>
</dbReference>
<dbReference type="InterPro" id="IPR052551">
    <property type="entry name" value="UV-DNA_repair_photolyase"/>
</dbReference>
<dbReference type="Gene3D" id="3.40.50.620">
    <property type="entry name" value="HUPs"/>
    <property type="match status" value="1"/>
</dbReference>
<dbReference type="InterPro" id="IPR014729">
    <property type="entry name" value="Rossmann-like_a/b/a_fold"/>
</dbReference>
<dbReference type="GO" id="GO:0016829">
    <property type="term" value="F:lyase activity"/>
    <property type="evidence" value="ECO:0007669"/>
    <property type="project" value="UniProtKB-KW"/>
</dbReference>
<sequence length="510" mass="59434">MSTLRIILQDQLTETISSLDGIDKNLDCVMMCEAKEEFTNVPHHPIKIAFLISAMRLFAEELRSKGYKVRYVPLDGGCNSLDDEVKNAIEELKPDSIVITEPYDWRVWEKIQNWQSKFSIKVEIRSDKRFLCSIEEFKKWAGNKKSLLMEPFYRMMRKKYNILMDMDGKPTGGLWNYDKENRRPPDDDMRFPPRLIHEANDIVKDVIKLVEKNFQNHFGSLKHFDLATTRNQALREAHFFIDNFLPSFGRYQDAMISGEAYLYHSRLSPYLNAGLLMPLELCKLAQDAYRHGKAPLNAVEGFIRQILGWREYIRGIYWNFMPAYAKMNYFEARNPLPSFYWGKPTKMFCIKEAVSHTEQFAYSHHIQRLMVTGNFALLAGINPREVEEWYLAVYADAYEWVELPNTLGMALFGDGGIMASKPYAASGKYISRMSNFCKKCHYNPNKLIGEDACPFNALYWHFFMLHESKLRNNTRLSFAYLSLKKFDNAKKEAIIEQADKVIALMNKGLL</sequence>
<organism evidence="1 2">
    <name type="scientific">Candidatus Phycorickettsia trachydisci</name>
    <dbReference type="NCBI Taxonomy" id="2115978"/>
    <lineage>
        <taxon>Bacteria</taxon>
        <taxon>Pseudomonadati</taxon>
        <taxon>Pseudomonadota</taxon>
        <taxon>Alphaproteobacteria</taxon>
        <taxon>Rickettsiales</taxon>
        <taxon>Rickettsiaceae</taxon>
        <taxon>Candidatus Phycorickettsia</taxon>
    </lineage>
</organism>
<dbReference type="Gene3D" id="1.10.579.10">
    <property type="entry name" value="DNA Cyclobutane Dipyrimidine Photolyase, subunit A, domain 3"/>
    <property type="match status" value="1"/>
</dbReference>
<reference evidence="1 2" key="1">
    <citation type="submission" date="2018-03" db="EMBL/GenBank/DDBJ databases">
        <title>A gene transfer event suggests a long-term partnership between eustigmatophyte algae and a novel lineage of endosymbiotic bacteria.</title>
        <authorList>
            <person name="Yurchenko T."/>
            <person name="Sevcikova T."/>
            <person name="Pribyl P."/>
            <person name="El Karkouri K."/>
            <person name="Klimes V."/>
            <person name="Amaral R."/>
            <person name="Zbrankova V."/>
            <person name="Kim E."/>
            <person name="Raoult D."/>
            <person name="Santos L.M.A."/>
            <person name="Elias M."/>
        </authorList>
    </citation>
    <scope>NUCLEOTIDE SEQUENCE [LARGE SCALE GENOMIC DNA]</scope>
    <source>
        <strain evidence="1">CCALA 838</strain>
    </source>
</reference>
<keyword evidence="1" id="KW-0456">Lyase</keyword>
<proteinExistence type="predicted"/>
<dbReference type="Proteomes" id="UP000241762">
    <property type="component" value="Chromosome"/>
</dbReference>
<dbReference type="AlphaFoldDB" id="A0A2P1P904"/>
<dbReference type="RefSeq" id="WP_106874593.1">
    <property type="nucleotide sequence ID" value="NZ_CP027845.1"/>
</dbReference>
<dbReference type="InterPro" id="IPR007357">
    <property type="entry name" value="PhrB-like"/>
</dbReference>
<protein>
    <submittedName>
        <fullName evidence="1">Deoxyribodipyrimidine photo-lyase or</fullName>
    </submittedName>
</protein>
<accession>A0A2P1P904</accession>
<dbReference type="InterPro" id="IPR036134">
    <property type="entry name" value="Crypto/Photolyase_FAD-like_sf"/>
</dbReference>
<evidence type="ECO:0000313" key="1">
    <source>
        <dbReference type="EMBL" id="AVP87746.1"/>
    </source>
</evidence>